<gene>
    <name evidence="2" type="ORF">Cgig2_015630</name>
</gene>
<feature type="compositionally biased region" description="Basic and acidic residues" evidence="1">
    <location>
        <begin position="54"/>
        <end position="63"/>
    </location>
</feature>
<proteinExistence type="predicted"/>
<evidence type="ECO:0000256" key="1">
    <source>
        <dbReference type="SAM" id="MobiDB-lite"/>
    </source>
</evidence>
<dbReference type="AlphaFoldDB" id="A0A9Q1JRT2"/>
<reference evidence="2" key="1">
    <citation type="submission" date="2022-04" db="EMBL/GenBank/DDBJ databases">
        <title>Carnegiea gigantea Genome sequencing and assembly v2.</title>
        <authorList>
            <person name="Copetti D."/>
            <person name="Sanderson M.J."/>
            <person name="Burquez A."/>
            <person name="Wojciechowski M.F."/>
        </authorList>
    </citation>
    <scope>NUCLEOTIDE SEQUENCE</scope>
    <source>
        <strain evidence="2">SGP5-SGP5p</strain>
        <tissue evidence="2">Aerial part</tissue>
    </source>
</reference>
<name>A0A9Q1JRT2_9CARY</name>
<comment type="caution">
    <text evidence="2">The sequence shown here is derived from an EMBL/GenBank/DDBJ whole genome shotgun (WGS) entry which is preliminary data.</text>
</comment>
<dbReference type="EMBL" id="JAKOGI010000857">
    <property type="protein sequence ID" value="KAJ8429798.1"/>
    <property type="molecule type" value="Genomic_DNA"/>
</dbReference>
<keyword evidence="3" id="KW-1185">Reference proteome</keyword>
<feature type="region of interest" description="Disordered" evidence="1">
    <location>
        <begin position="215"/>
        <end position="235"/>
    </location>
</feature>
<organism evidence="2 3">
    <name type="scientific">Carnegiea gigantea</name>
    <dbReference type="NCBI Taxonomy" id="171969"/>
    <lineage>
        <taxon>Eukaryota</taxon>
        <taxon>Viridiplantae</taxon>
        <taxon>Streptophyta</taxon>
        <taxon>Embryophyta</taxon>
        <taxon>Tracheophyta</taxon>
        <taxon>Spermatophyta</taxon>
        <taxon>Magnoliopsida</taxon>
        <taxon>eudicotyledons</taxon>
        <taxon>Gunneridae</taxon>
        <taxon>Pentapetalae</taxon>
        <taxon>Caryophyllales</taxon>
        <taxon>Cactineae</taxon>
        <taxon>Cactaceae</taxon>
        <taxon>Cactoideae</taxon>
        <taxon>Echinocereeae</taxon>
        <taxon>Carnegiea</taxon>
    </lineage>
</organism>
<protein>
    <submittedName>
        <fullName evidence="2">Uncharacterized protein</fullName>
    </submittedName>
</protein>
<feature type="region of interest" description="Disordered" evidence="1">
    <location>
        <begin position="54"/>
        <end position="73"/>
    </location>
</feature>
<accession>A0A9Q1JRT2</accession>
<evidence type="ECO:0000313" key="2">
    <source>
        <dbReference type="EMBL" id="KAJ8429798.1"/>
    </source>
</evidence>
<evidence type="ECO:0000313" key="3">
    <source>
        <dbReference type="Proteomes" id="UP001153076"/>
    </source>
</evidence>
<sequence length="235" mass="27120">MLFNESERLGVLYGRTLRIMESALTELCWSSFESWVWLNGDRIFEARFPKKAEREEESSDAKKTASSSDDDEQGEAGILFQEGIVEGNKREREGAGPSHTPFIMAFPLFHNTMEMADFVRVSFRWRWRSTTCPRRPLLVDYQDLCPQFTLSDVERAALDFELPEIVQATFYAMLLNDAVKMGIVSNFPIIDLKLTLEGLRWTSFEAKLSRSSSDLREARPRQRTLPSEARRSMDN</sequence>
<dbReference type="Proteomes" id="UP001153076">
    <property type="component" value="Unassembled WGS sequence"/>
</dbReference>